<dbReference type="InterPro" id="IPR050487">
    <property type="entry name" value="FtsQ_DivIB"/>
</dbReference>
<feature type="domain" description="POTRA" evidence="9">
    <location>
        <begin position="59"/>
        <end position="127"/>
    </location>
</feature>
<keyword evidence="7" id="KW-0131">Cell cycle</keyword>
<dbReference type="InterPro" id="IPR005548">
    <property type="entry name" value="Cell_div_FtsQ/DivIB_C"/>
</dbReference>
<sequence length="249" mass="27306">MPDWLRRHREVDEAEQTRRRFARRQWTRRWQLGRVLAAALALLLVVGVGIWLVAYSSVLGVKEVEVQGTELLSAEQVRAEVQVADGEPLARVDIDAVAARIEELPAVRSVDVSRKWPNSLLVQVTERAVVAVIQVGAKYRGMDETGTIFRNFARIPKGVPLIKASGELSAEVRAEGASVVGAMPASVARRVEYVELRTVDQINLVLRDGRNVVWGSAEESATKGKVLEVLLAEDGTTLDVSVPGNPTVK</sequence>
<dbReference type="EMBL" id="BAAALG010000003">
    <property type="protein sequence ID" value="GAA1095936.1"/>
    <property type="molecule type" value="Genomic_DNA"/>
</dbReference>
<keyword evidence="2" id="KW-1003">Cell membrane</keyword>
<evidence type="ECO:0000259" key="9">
    <source>
        <dbReference type="PROSITE" id="PS51779"/>
    </source>
</evidence>
<dbReference type="PANTHER" id="PTHR37820:SF1">
    <property type="entry name" value="CELL DIVISION PROTEIN FTSQ"/>
    <property type="match status" value="1"/>
</dbReference>
<dbReference type="PROSITE" id="PS51779">
    <property type="entry name" value="POTRA"/>
    <property type="match status" value="1"/>
</dbReference>
<reference evidence="11" key="1">
    <citation type="journal article" date="2019" name="Int. J. Syst. Evol. Microbiol.">
        <title>The Global Catalogue of Microorganisms (GCM) 10K type strain sequencing project: providing services to taxonomists for standard genome sequencing and annotation.</title>
        <authorList>
            <consortium name="The Broad Institute Genomics Platform"/>
            <consortium name="The Broad Institute Genome Sequencing Center for Infectious Disease"/>
            <person name="Wu L."/>
            <person name="Ma J."/>
        </authorList>
    </citation>
    <scope>NUCLEOTIDE SEQUENCE [LARGE SCALE GENOMIC DNA]</scope>
    <source>
        <strain evidence="11">JCM 13008</strain>
    </source>
</reference>
<evidence type="ECO:0000256" key="7">
    <source>
        <dbReference type="ARBA" id="ARBA00023306"/>
    </source>
</evidence>
<evidence type="ECO:0000256" key="3">
    <source>
        <dbReference type="ARBA" id="ARBA00022618"/>
    </source>
</evidence>
<protein>
    <submittedName>
        <fullName evidence="10">FtsQ-type POTRA domain-containing protein</fullName>
    </submittedName>
</protein>
<proteinExistence type="predicted"/>
<evidence type="ECO:0000313" key="10">
    <source>
        <dbReference type="EMBL" id="GAA1095936.1"/>
    </source>
</evidence>
<dbReference type="RefSeq" id="WP_343992039.1">
    <property type="nucleotide sequence ID" value="NZ_BAAALG010000003.1"/>
</dbReference>
<dbReference type="Pfam" id="PF03799">
    <property type="entry name" value="FtsQ_DivIB_C"/>
    <property type="match status" value="1"/>
</dbReference>
<keyword evidence="4 8" id="KW-0812">Transmembrane</keyword>
<dbReference type="InterPro" id="IPR034746">
    <property type="entry name" value="POTRA"/>
</dbReference>
<evidence type="ECO:0000256" key="2">
    <source>
        <dbReference type="ARBA" id="ARBA00022475"/>
    </source>
</evidence>
<gene>
    <name evidence="10" type="ORF">GCM10009668_10360</name>
</gene>
<keyword evidence="11" id="KW-1185">Reference proteome</keyword>
<dbReference type="InterPro" id="IPR013685">
    <property type="entry name" value="POTRA_FtsQ_type"/>
</dbReference>
<dbReference type="Gene3D" id="3.10.20.310">
    <property type="entry name" value="membrane protein fhac"/>
    <property type="match status" value="1"/>
</dbReference>
<dbReference type="PANTHER" id="PTHR37820">
    <property type="entry name" value="CELL DIVISION PROTEIN DIVIB"/>
    <property type="match status" value="1"/>
</dbReference>
<evidence type="ECO:0000256" key="6">
    <source>
        <dbReference type="ARBA" id="ARBA00023136"/>
    </source>
</evidence>
<comment type="caution">
    <text evidence="10">The sequence shown here is derived from an EMBL/GenBank/DDBJ whole genome shotgun (WGS) entry which is preliminary data.</text>
</comment>
<evidence type="ECO:0000256" key="8">
    <source>
        <dbReference type="SAM" id="Phobius"/>
    </source>
</evidence>
<dbReference type="Pfam" id="PF08478">
    <property type="entry name" value="POTRA_1"/>
    <property type="match status" value="1"/>
</dbReference>
<name>A0ABP4E723_9ACTN</name>
<keyword evidence="5 8" id="KW-1133">Transmembrane helix</keyword>
<keyword evidence="3" id="KW-0132">Cell division</keyword>
<dbReference type="Proteomes" id="UP001501581">
    <property type="component" value="Unassembled WGS sequence"/>
</dbReference>
<evidence type="ECO:0000313" key="11">
    <source>
        <dbReference type="Proteomes" id="UP001501581"/>
    </source>
</evidence>
<organism evidence="10 11">
    <name type="scientific">Nocardioides dubius</name>
    <dbReference type="NCBI Taxonomy" id="317019"/>
    <lineage>
        <taxon>Bacteria</taxon>
        <taxon>Bacillati</taxon>
        <taxon>Actinomycetota</taxon>
        <taxon>Actinomycetes</taxon>
        <taxon>Propionibacteriales</taxon>
        <taxon>Nocardioidaceae</taxon>
        <taxon>Nocardioides</taxon>
    </lineage>
</organism>
<evidence type="ECO:0000256" key="5">
    <source>
        <dbReference type="ARBA" id="ARBA00022989"/>
    </source>
</evidence>
<comment type="subcellular location">
    <subcellularLocation>
        <location evidence="1">Membrane</location>
    </subcellularLocation>
</comment>
<evidence type="ECO:0000256" key="1">
    <source>
        <dbReference type="ARBA" id="ARBA00004370"/>
    </source>
</evidence>
<evidence type="ECO:0000256" key="4">
    <source>
        <dbReference type="ARBA" id="ARBA00022692"/>
    </source>
</evidence>
<accession>A0ABP4E723</accession>
<feature type="transmembrane region" description="Helical" evidence="8">
    <location>
        <begin position="32"/>
        <end position="54"/>
    </location>
</feature>
<keyword evidence="6 8" id="KW-0472">Membrane</keyword>